<dbReference type="PANTHER" id="PTHR42973">
    <property type="entry name" value="BINDING OXIDOREDUCTASE, PUTATIVE (AFU_ORTHOLOGUE AFUA_1G17690)-RELATED"/>
    <property type="match status" value="1"/>
</dbReference>
<sequence>MTISKLVESLTAKLSPAASVLTDPASDEFKAALERWTELDLETPGAVVLVSSEEDIVQTVKLAIEHGIPFVPKSGGHSQWSTIGSEGIIIDLSNYKNVIVNKSAQTVQIQGGVVNREVIEALYVEGLCTSLGGGNTIGTIPQGIGGGICALTKLCGTTSDNILSARMVTAAGSIITVDDSTPDLLWALKGAGQFFGLVTELTLRTYPLSILGMDDGSVYTGTFIFDIPQVGEVTKLAHQFMNVKDHNSAVLAVVTLNPQLQKPCFLLMCIYFGPAIEAEKFLEPFKALSPMMAVGSMVDYTNINDSMDPFTVKGDYKCFNLAGVPRFDPAPWQGIAESFVELTKAFPDIKMGGYGFEWTTGKQKEIELDSVWAHRDLQFWVENLSWYTDESSGEGVQKAAEETLAKATRHCKAEEIHHYQNFSRHDSLESRFGEEIVEKLRRLKKKWDPKGVFTKQLL</sequence>
<name>A0A2J6T252_9HELO</name>
<proteinExistence type="inferred from homology"/>
<reference evidence="6 7" key="1">
    <citation type="submission" date="2016-04" db="EMBL/GenBank/DDBJ databases">
        <title>A degradative enzymes factory behind the ericoid mycorrhizal symbiosis.</title>
        <authorList>
            <consortium name="DOE Joint Genome Institute"/>
            <person name="Martino E."/>
            <person name="Morin E."/>
            <person name="Grelet G."/>
            <person name="Kuo A."/>
            <person name="Kohler A."/>
            <person name="Daghino S."/>
            <person name="Barry K."/>
            <person name="Choi C."/>
            <person name="Cichocki N."/>
            <person name="Clum A."/>
            <person name="Copeland A."/>
            <person name="Hainaut M."/>
            <person name="Haridas S."/>
            <person name="Labutti K."/>
            <person name="Lindquist E."/>
            <person name="Lipzen A."/>
            <person name="Khouja H.-R."/>
            <person name="Murat C."/>
            <person name="Ohm R."/>
            <person name="Olson A."/>
            <person name="Spatafora J."/>
            <person name="Veneault-Fourrey C."/>
            <person name="Henrissat B."/>
            <person name="Grigoriev I."/>
            <person name="Martin F."/>
            <person name="Perotto S."/>
        </authorList>
    </citation>
    <scope>NUCLEOTIDE SEQUENCE [LARGE SCALE GENOMIC DNA]</scope>
    <source>
        <strain evidence="6 7">E</strain>
    </source>
</reference>
<keyword evidence="4" id="KW-0560">Oxidoreductase</keyword>
<dbReference type="InterPro" id="IPR016166">
    <property type="entry name" value="FAD-bd_PCMH"/>
</dbReference>
<dbReference type="GeneID" id="36588834"/>
<evidence type="ECO:0000256" key="2">
    <source>
        <dbReference type="ARBA" id="ARBA00022630"/>
    </source>
</evidence>
<evidence type="ECO:0000313" key="7">
    <source>
        <dbReference type="Proteomes" id="UP000235371"/>
    </source>
</evidence>
<dbReference type="GO" id="GO:0071949">
    <property type="term" value="F:FAD binding"/>
    <property type="evidence" value="ECO:0007669"/>
    <property type="project" value="InterPro"/>
</dbReference>
<dbReference type="Pfam" id="PF01565">
    <property type="entry name" value="FAD_binding_4"/>
    <property type="match status" value="1"/>
</dbReference>
<dbReference type="InterPro" id="IPR016169">
    <property type="entry name" value="FAD-bd_PCMH_sub2"/>
</dbReference>
<dbReference type="InParanoid" id="A0A2J6T252"/>
<dbReference type="InterPro" id="IPR050416">
    <property type="entry name" value="FAD-linked_Oxidoreductase"/>
</dbReference>
<dbReference type="STRING" id="1095630.A0A2J6T252"/>
<organism evidence="6 7">
    <name type="scientific">Hyaloscypha bicolor E</name>
    <dbReference type="NCBI Taxonomy" id="1095630"/>
    <lineage>
        <taxon>Eukaryota</taxon>
        <taxon>Fungi</taxon>
        <taxon>Dikarya</taxon>
        <taxon>Ascomycota</taxon>
        <taxon>Pezizomycotina</taxon>
        <taxon>Leotiomycetes</taxon>
        <taxon>Helotiales</taxon>
        <taxon>Hyaloscyphaceae</taxon>
        <taxon>Hyaloscypha</taxon>
        <taxon>Hyaloscypha bicolor</taxon>
    </lineage>
</organism>
<accession>A0A2J6T252</accession>
<protein>
    <submittedName>
        <fullName evidence="6">Glucooligosaccharide oxidase</fullName>
    </submittedName>
</protein>
<dbReference type="GO" id="GO:0016491">
    <property type="term" value="F:oxidoreductase activity"/>
    <property type="evidence" value="ECO:0007669"/>
    <property type="project" value="UniProtKB-KW"/>
</dbReference>
<evidence type="ECO:0000256" key="3">
    <source>
        <dbReference type="ARBA" id="ARBA00022827"/>
    </source>
</evidence>
<evidence type="ECO:0000259" key="5">
    <source>
        <dbReference type="PROSITE" id="PS51387"/>
    </source>
</evidence>
<evidence type="ECO:0000256" key="4">
    <source>
        <dbReference type="ARBA" id="ARBA00023002"/>
    </source>
</evidence>
<keyword evidence="7" id="KW-1185">Reference proteome</keyword>
<dbReference type="InterPro" id="IPR036318">
    <property type="entry name" value="FAD-bd_PCMH-like_sf"/>
</dbReference>
<comment type="similarity">
    <text evidence="1">Belongs to the oxygen-dependent FAD-linked oxidoreductase family.</text>
</comment>
<dbReference type="PANTHER" id="PTHR42973:SF7">
    <property type="entry name" value="FAD-BINDING PCMH-TYPE DOMAIN-CONTAINING PROTEIN"/>
    <property type="match status" value="1"/>
</dbReference>
<keyword evidence="2" id="KW-0285">Flavoprotein</keyword>
<evidence type="ECO:0000313" key="6">
    <source>
        <dbReference type="EMBL" id="PMD57104.1"/>
    </source>
</evidence>
<dbReference type="Gene3D" id="3.30.465.10">
    <property type="match status" value="1"/>
</dbReference>
<dbReference type="RefSeq" id="XP_024734008.1">
    <property type="nucleotide sequence ID" value="XM_024880757.1"/>
</dbReference>
<dbReference type="SUPFAM" id="SSF56176">
    <property type="entry name" value="FAD-binding/transporter-associated domain-like"/>
    <property type="match status" value="1"/>
</dbReference>
<feature type="domain" description="FAD-binding PCMH-type" evidence="5">
    <location>
        <begin position="40"/>
        <end position="208"/>
    </location>
</feature>
<dbReference type="OrthoDB" id="415825at2759"/>
<dbReference type="Proteomes" id="UP000235371">
    <property type="component" value="Unassembled WGS sequence"/>
</dbReference>
<dbReference type="EMBL" id="KZ613847">
    <property type="protein sequence ID" value="PMD57104.1"/>
    <property type="molecule type" value="Genomic_DNA"/>
</dbReference>
<dbReference type="AlphaFoldDB" id="A0A2J6T252"/>
<dbReference type="PROSITE" id="PS51387">
    <property type="entry name" value="FAD_PCMH"/>
    <property type="match status" value="1"/>
</dbReference>
<evidence type="ECO:0000256" key="1">
    <source>
        <dbReference type="ARBA" id="ARBA00005466"/>
    </source>
</evidence>
<keyword evidence="3" id="KW-0274">FAD</keyword>
<gene>
    <name evidence="6" type="ORF">K444DRAFT_615567</name>
</gene>
<dbReference type="InterPro" id="IPR006094">
    <property type="entry name" value="Oxid_FAD_bind_N"/>
</dbReference>
<dbReference type="Gene3D" id="3.40.462.20">
    <property type="match status" value="1"/>
</dbReference>